<dbReference type="EMBL" id="PYLQ01000032">
    <property type="protein sequence ID" value="PST35631.1"/>
    <property type="molecule type" value="Genomic_DNA"/>
</dbReference>
<sequence>MKYSNETSLIGKAANSLDIKGAIIGKTLDFIIQFINNRVNEKKWKNLFLETGEQVVKNLDDQEGFKNDLLVIFSKDNMQNIAEKSYDKRGYELISYLENEIVELFIEYGVSERNAHEYSYHFIQIILDELKQYDTDKALETYLEIWRKQSEQNYFSLKKQLDAIETEVKNLGKDNIHILSIEDIESDIKKSSSFEKLSLDFFEIDDEQFEMDFEDQLDNEKIIIVGKSKEESLYRILNYLKRFSKDRIILIVKDEKSWLSLIEDDIRNAILVPYFNSEEILVKKDNTNIFIYNEGDIFYETNELHLRKRTIHNLLSALEKIGLDYEDARNLVNNTSGIYAFMRKHLFNRVSNFKPQWVENRSKAVIAALLCGSWAECEGDKEIISKLAEKEYDGVIQELNSYSTVEKPFVIKIDNHGSIRYMISSIENAWMELDALIFPESWKQYISLLKEVFEELEPIFKKDFKEHYLVNVIKEKPKYSKVLKDGMLRILVMKVIYKNNQNYQYQVDNIVKAILENIRGIEQWACISQYFIPLCEASPNSCLDRIESEFVKPTGLKELFEKNSGDIFKSNNYYVNIIFGLEQLVHIRKYVSRTINCFFRMNEFEIDYKMGNSPKNTLEVIFCPWFDSCSLNSNEKIKQAQSLIEKYKTAWNVFASQLPESHAMMSPLLQPKYRIVNESEEITYGDLDNVYIEYLNLCTQYAGMDKNRWKTLIEHLDRYSIDLQKNFFNKLIKKTQSMCDNDKEYLKTKIRYIVYRHRFYNQSDWAIEEDKLMIYENTISAISFNNPIFDYRYLFIKHNMPLLHPIPYKGDDYRNKNQQLKNQLIDDKINEFIKKDYSIEDLIDILVGDDDYDIGTVLAQYYCKCKYNKEILNLLISKDSQGKQTRSFIETFYCNKVIDLRSVINDLKEMTDNAELISDIFSLQRVNGNEDAYIFTEDEQVKSIFWKRERCFFIFENASKEVIGKALAECLKYSNKENYILFLDDMKDYFSLQELYDYFIKISNLKYEGHYSVMDYPLQELLELLQKEFINDDEKCSEIAKIEWIFSGILDWDTMKCIQREIKRNPIFYADLICCIFKDKDGNKKMDIDENIRSSLTSCFYKMKFCPSEKNGNVDYEELCKWLEDFKHLLKDQNQEYLYERLVGSLFANAPVGNDGYPPHESVRKIIEKYNSNDLNKSFIIEESNKRGVYSPDAGKSEKEIANKYYKFSKALEIDYPITANIFYELGKSYDEESLQQRMAAENE</sequence>
<protein>
    <submittedName>
        <fullName evidence="1">Uncharacterized protein</fullName>
    </submittedName>
</protein>
<proteinExistence type="predicted"/>
<dbReference type="Proteomes" id="UP000240974">
    <property type="component" value="Unassembled WGS sequence"/>
</dbReference>
<dbReference type="AlphaFoldDB" id="A0A2T3FK24"/>
<accession>A0A2T3FK24</accession>
<comment type="caution">
    <text evidence="1">The sequence shown here is derived from an EMBL/GenBank/DDBJ whole genome shotgun (WGS) entry which is preliminary data.</text>
</comment>
<evidence type="ECO:0000313" key="2">
    <source>
        <dbReference type="Proteomes" id="UP000240974"/>
    </source>
</evidence>
<gene>
    <name evidence="1" type="ORF">C7U54_13945</name>
</gene>
<organism evidence="1 2">
    <name type="scientific">Faecalibacillus intestinalis</name>
    <dbReference type="NCBI Taxonomy" id="1982626"/>
    <lineage>
        <taxon>Bacteria</taxon>
        <taxon>Bacillati</taxon>
        <taxon>Bacillota</taxon>
        <taxon>Erysipelotrichia</taxon>
        <taxon>Erysipelotrichales</taxon>
        <taxon>Coprobacillaceae</taxon>
        <taxon>Faecalibacillus</taxon>
    </lineage>
</organism>
<keyword evidence="2" id="KW-1185">Reference proteome</keyword>
<evidence type="ECO:0000313" key="1">
    <source>
        <dbReference type="EMBL" id="PST35631.1"/>
    </source>
</evidence>
<dbReference type="RefSeq" id="WP_107030664.1">
    <property type="nucleotide sequence ID" value="NZ_PYLQ01000032.1"/>
</dbReference>
<reference evidence="1 2" key="1">
    <citation type="journal article" date="2019" name="Int. J. Syst. Evol. Microbiol.">
        <title>Faecalibacillus intestinalis gen. nov., sp. nov. and Faecalibacillus faecis sp. nov., isolated from human faeces.</title>
        <authorList>
            <person name="Seo B."/>
            <person name="Jeon K."/>
            <person name="Baek I."/>
            <person name="Lee Y.M."/>
            <person name="Baek K."/>
            <person name="Ko G."/>
        </authorList>
    </citation>
    <scope>NUCLEOTIDE SEQUENCE [LARGE SCALE GENOMIC DNA]</scope>
    <source>
        <strain evidence="1 2">SNUG30099</strain>
    </source>
</reference>
<name>A0A2T3FK24_9FIRM</name>